<dbReference type="GO" id="GO:0010333">
    <property type="term" value="F:terpene synthase activity"/>
    <property type="evidence" value="ECO:0007669"/>
    <property type="project" value="InterPro"/>
</dbReference>
<keyword evidence="2" id="KW-0460">Magnesium</keyword>
<proteinExistence type="evidence at transcript level"/>
<feature type="domain" description="Terpene synthase metal-binding" evidence="4">
    <location>
        <begin position="232"/>
        <end position="464"/>
    </location>
</feature>
<accession>A0A8E8AUU4</accession>
<evidence type="ECO:0000259" key="4">
    <source>
        <dbReference type="Pfam" id="PF03936"/>
    </source>
</evidence>
<reference evidence="5" key="1">
    <citation type="journal article" date="2021" name="Plant Physiol. Biochem.">
        <title>Genome-wide identification and expression analysis of terpene synthase gene family in Aquilaria sinensis.</title>
        <authorList>
            <person name="Li R.S."/>
            <person name="Zhu J.H."/>
            <person name="Guo D."/>
            <person name="Li H.L."/>
            <person name="Wang Y."/>
            <person name="Ding X.P."/>
            <person name="Mei W.L."/>
            <person name="Chen Z.B."/>
            <person name="Dai H.F."/>
            <person name="Peng S.Q."/>
        </authorList>
    </citation>
    <scope>NUCLEOTIDE SEQUENCE</scope>
</reference>
<dbReference type="PANTHER" id="PTHR31225:SF218">
    <property type="entry name" value="GERANIOL SYNTHASE, CHLOROPLASTIC-LIKE"/>
    <property type="match status" value="1"/>
</dbReference>
<dbReference type="SFLD" id="SFLDG01019">
    <property type="entry name" value="Terpene_Cyclase_Like_1_C_Termi"/>
    <property type="match status" value="1"/>
</dbReference>
<dbReference type="Pfam" id="PF03936">
    <property type="entry name" value="Terpene_synth_C"/>
    <property type="match status" value="1"/>
</dbReference>
<dbReference type="GO" id="GO:0000287">
    <property type="term" value="F:magnesium ion binding"/>
    <property type="evidence" value="ECO:0007669"/>
    <property type="project" value="InterPro"/>
</dbReference>
<feature type="domain" description="Terpene synthase N-terminal" evidence="3">
    <location>
        <begin position="10"/>
        <end position="164"/>
    </location>
</feature>
<dbReference type="EMBL" id="MW533231">
    <property type="protein sequence ID" value="QWB49543.1"/>
    <property type="molecule type" value="mRNA"/>
</dbReference>
<name>A0A8E8AUU4_9ROSI</name>
<dbReference type="InterPro" id="IPR044814">
    <property type="entry name" value="Terpene_cyclase_plant_C1"/>
</dbReference>
<protein>
    <submittedName>
        <fullName evidence="5">Terpene synthase 9</fullName>
    </submittedName>
</protein>
<dbReference type="InterPro" id="IPR001906">
    <property type="entry name" value="Terpene_synth_N"/>
</dbReference>
<dbReference type="PANTHER" id="PTHR31225">
    <property type="entry name" value="OS04G0344100 PROTEIN-RELATED"/>
    <property type="match status" value="1"/>
</dbReference>
<dbReference type="InterPro" id="IPR005630">
    <property type="entry name" value="Terpene_synthase_metal-bd"/>
</dbReference>
<evidence type="ECO:0000256" key="1">
    <source>
        <dbReference type="ARBA" id="ARBA00022723"/>
    </source>
</evidence>
<dbReference type="GO" id="GO:0016102">
    <property type="term" value="P:diterpenoid biosynthetic process"/>
    <property type="evidence" value="ECO:0007669"/>
    <property type="project" value="InterPro"/>
</dbReference>
<evidence type="ECO:0000313" key="5">
    <source>
        <dbReference type="EMBL" id="QWB49543.1"/>
    </source>
</evidence>
<reference evidence="5" key="2">
    <citation type="submission" date="2021-01" db="EMBL/GenBank/DDBJ databases">
        <authorList>
            <person name="Li R."/>
            <person name="Zhu J."/>
            <person name="Mei W."/>
            <person name="Peng S."/>
        </authorList>
    </citation>
    <scope>NUCLEOTIDE SEQUENCE</scope>
</reference>
<keyword evidence="1" id="KW-0479">Metal-binding</keyword>
<evidence type="ECO:0000259" key="3">
    <source>
        <dbReference type="Pfam" id="PF01397"/>
    </source>
</evidence>
<dbReference type="CDD" id="cd00684">
    <property type="entry name" value="Terpene_cyclase_plant_C1"/>
    <property type="match status" value="1"/>
</dbReference>
<dbReference type="Pfam" id="PF01397">
    <property type="entry name" value="Terpene_synth"/>
    <property type="match status" value="1"/>
</dbReference>
<organism evidence="5">
    <name type="scientific">Aquilaria sinensis</name>
    <dbReference type="NCBI Taxonomy" id="210372"/>
    <lineage>
        <taxon>Eukaryota</taxon>
        <taxon>Viridiplantae</taxon>
        <taxon>Streptophyta</taxon>
        <taxon>Embryophyta</taxon>
        <taxon>Tracheophyta</taxon>
        <taxon>Spermatophyta</taxon>
        <taxon>Magnoliopsida</taxon>
        <taxon>eudicotyledons</taxon>
        <taxon>Gunneridae</taxon>
        <taxon>Pentapetalae</taxon>
        <taxon>rosids</taxon>
        <taxon>malvids</taxon>
        <taxon>Malvales</taxon>
        <taxon>Thymelaeaceae</taxon>
        <taxon>Aquilaria</taxon>
    </lineage>
</organism>
<dbReference type="InterPro" id="IPR034741">
    <property type="entry name" value="Terpene_cyclase-like_1_C"/>
</dbReference>
<dbReference type="InterPro" id="IPR050148">
    <property type="entry name" value="Terpene_synthase-like"/>
</dbReference>
<sequence length="524" mass="59844">MGSEKAAWCEESTQVEELKRAAKEVVVGVEEAPALLCLIDALHRLGIANYFQQEIDRAFCRLLPTVASDLDLFHTSMQFRLLRQHAFPITPAVFNKFIDSNRKFMDHLAEDAEGLLSLYEASHLGFSGEQVLEEAKDFSSKNLSLLLSQNKLKGNLRGQVQLSLQLPLHWRILRVEARNFIDIYQQDVGMQHLVLLRLAKLEYNLMQSLYLDELKELTKWWTQVKAKYKPGFPREGRLVECYFWAVGAIPGREFSKGRKNLAAYGIIATVLDDMYDIQGSIEDLQKFTHAINLLDIKAVNELPDYMKVIYSAIVENGDQTARHASEHVGLNIDFLPRIKEQWESYCRAYMVEATWVREGYMPSFDDYMNNAWVSVGIVPSMVYTLLAQACAIAKYLPDCLDNWANSELFYWPCFITRLVDDLNSTDDEMERGEPNAMVCYMMERGVPQEEAKVHIRGLLNNAWTRLMELGDPQAPGHIPNSLLGVALSMCRSVQTIFLHGDWFGAQTQPNKDFLTQHLLTPIGD</sequence>
<dbReference type="SFLD" id="SFLDS00005">
    <property type="entry name" value="Isoprenoid_Synthase_Type_I"/>
    <property type="match status" value="1"/>
</dbReference>
<evidence type="ECO:0000256" key="2">
    <source>
        <dbReference type="ARBA" id="ARBA00022842"/>
    </source>
</evidence>
<dbReference type="AlphaFoldDB" id="A0A8E8AUU4"/>